<keyword evidence="4" id="KW-1185">Reference proteome</keyword>
<dbReference type="InterPro" id="IPR002937">
    <property type="entry name" value="Amino_oxidase"/>
</dbReference>
<dbReference type="Proteomes" id="UP001321760">
    <property type="component" value="Unassembled WGS sequence"/>
</dbReference>
<dbReference type="PANTHER" id="PTHR10742:SF382">
    <property type="entry name" value="AMINE OXIDASE DOMAIN-CONTAINING PROTEIN"/>
    <property type="match status" value="1"/>
</dbReference>
<protein>
    <submittedName>
        <fullName evidence="3">L-amino-acid oxidase</fullName>
    </submittedName>
</protein>
<name>A0AAV9GRC6_9PEZI</name>
<feature type="signal peptide" evidence="1">
    <location>
        <begin position="1"/>
        <end position="18"/>
    </location>
</feature>
<dbReference type="GO" id="GO:0009063">
    <property type="term" value="P:amino acid catabolic process"/>
    <property type="evidence" value="ECO:0007669"/>
    <property type="project" value="TreeGrafter"/>
</dbReference>
<accession>A0AAV9GRC6</accession>
<evidence type="ECO:0000313" key="3">
    <source>
        <dbReference type="EMBL" id="KAK4450492.1"/>
    </source>
</evidence>
<evidence type="ECO:0000256" key="1">
    <source>
        <dbReference type="SAM" id="SignalP"/>
    </source>
</evidence>
<dbReference type="Gene3D" id="3.50.50.60">
    <property type="entry name" value="FAD/NAD(P)-binding domain"/>
    <property type="match status" value="1"/>
</dbReference>
<proteinExistence type="predicted"/>
<dbReference type="AlphaFoldDB" id="A0AAV9GRC6"/>
<feature type="domain" description="Amine oxidase" evidence="2">
    <location>
        <begin position="174"/>
        <end position="658"/>
    </location>
</feature>
<dbReference type="EMBL" id="MU865932">
    <property type="protein sequence ID" value="KAK4450492.1"/>
    <property type="molecule type" value="Genomic_DNA"/>
</dbReference>
<dbReference type="GO" id="GO:0001716">
    <property type="term" value="F:L-amino-acid oxidase activity"/>
    <property type="evidence" value="ECO:0007669"/>
    <property type="project" value="TreeGrafter"/>
</dbReference>
<reference evidence="3" key="1">
    <citation type="journal article" date="2023" name="Mol. Phylogenet. Evol.">
        <title>Genome-scale phylogeny and comparative genomics of the fungal order Sordariales.</title>
        <authorList>
            <person name="Hensen N."/>
            <person name="Bonometti L."/>
            <person name="Westerberg I."/>
            <person name="Brannstrom I.O."/>
            <person name="Guillou S."/>
            <person name="Cros-Aarteil S."/>
            <person name="Calhoun S."/>
            <person name="Haridas S."/>
            <person name="Kuo A."/>
            <person name="Mondo S."/>
            <person name="Pangilinan J."/>
            <person name="Riley R."/>
            <person name="LaButti K."/>
            <person name="Andreopoulos B."/>
            <person name="Lipzen A."/>
            <person name="Chen C."/>
            <person name="Yan M."/>
            <person name="Daum C."/>
            <person name="Ng V."/>
            <person name="Clum A."/>
            <person name="Steindorff A."/>
            <person name="Ohm R.A."/>
            <person name="Martin F."/>
            <person name="Silar P."/>
            <person name="Natvig D.O."/>
            <person name="Lalanne C."/>
            <person name="Gautier V."/>
            <person name="Ament-Velasquez S.L."/>
            <person name="Kruys A."/>
            <person name="Hutchinson M.I."/>
            <person name="Powell A.J."/>
            <person name="Barry K."/>
            <person name="Miller A.N."/>
            <person name="Grigoriev I.V."/>
            <person name="Debuchy R."/>
            <person name="Gladieux P."/>
            <person name="Hiltunen Thoren M."/>
            <person name="Johannesson H."/>
        </authorList>
    </citation>
    <scope>NUCLEOTIDE SEQUENCE</scope>
    <source>
        <strain evidence="3">PSN243</strain>
    </source>
</reference>
<evidence type="ECO:0000313" key="4">
    <source>
        <dbReference type="Proteomes" id="UP001321760"/>
    </source>
</evidence>
<dbReference type="InterPro" id="IPR036188">
    <property type="entry name" value="FAD/NAD-bd_sf"/>
</dbReference>
<keyword evidence="1" id="KW-0732">Signal</keyword>
<dbReference type="Gene3D" id="1.20.1440.240">
    <property type="match status" value="1"/>
</dbReference>
<evidence type="ECO:0000259" key="2">
    <source>
        <dbReference type="Pfam" id="PF01593"/>
    </source>
</evidence>
<dbReference type="SUPFAM" id="SSF54373">
    <property type="entry name" value="FAD-linked reductases, C-terminal domain"/>
    <property type="match status" value="1"/>
</dbReference>
<dbReference type="Gene3D" id="3.90.660.10">
    <property type="match status" value="1"/>
</dbReference>
<dbReference type="SUPFAM" id="SSF51905">
    <property type="entry name" value="FAD/NAD(P)-binding domain"/>
    <property type="match status" value="1"/>
</dbReference>
<dbReference type="PANTHER" id="PTHR10742">
    <property type="entry name" value="FLAVIN MONOAMINE OXIDASE"/>
    <property type="match status" value="1"/>
</dbReference>
<comment type="caution">
    <text evidence="3">The sequence shown here is derived from an EMBL/GenBank/DDBJ whole genome shotgun (WGS) entry which is preliminary data.</text>
</comment>
<gene>
    <name evidence="3" type="ORF">QBC34DRAFT_461006</name>
</gene>
<sequence length="692" mass="76477">MVPRISFLALGGAALAVAGNLPVQIETRSPVTSRLANLHLSFDRLVEGDITFTYGLCSHGTSQHAHHVVGRADGATSHSKRLVWIVPEDASSGGCISAWNTDGILVGRSEPQFLHKRHKRRAEKRAAIEMSETTGIDTLGAWFEGVNVLKDKQPGPIDVEAAKSKEIAIVGAGMSGLMSYLVLQQAGMTNVSILEAGERLGGRVHTEYLSGGPFDYSYQEMGPMRFPSTYKDPESGEVMNITDHQLVFQLAEELNKLNDYNKNWSVDFIPWIQGHTNGLVYRNGFKLDTGLPPTRAEILANASLGGPIRIQDNSTKAIATTVDEYMPGANFSVLMAKNMYKAHKEWLVNGLHGLGGDVWSEYAFMMHYLSASLNTTDVLGASPTGTFWDSLYEGLYFSAATWKTIDGGLNRLPLAFHPLVDPITTMNTKIERVSLDTANRKVHLHHRDSFLSRDFHTNTYDFAIVSVPFSIVRKWRLPSSLPTTITNAINKLPYTSACKVALEFSTRFWEHYANPIIGGCSTTSDIPGIGSICYPSYNINGTGPATILASYVSGDWGARWISASEEEHVRYVLDAMVEIHGEEVRGLYTGKFDRRCWMEDPLESGSWASPGVGMHQLYIPEYFKTYDGLIFVGEHTSYTHAWISSALDSGIRGAVQLLLELGLVDEAKEAVNKWMARWIDIVSLLPYLSRHS</sequence>
<reference evidence="3" key="2">
    <citation type="submission" date="2023-05" db="EMBL/GenBank/DDBJ databases">
        <authorList>
            <consortium name="Lawrence Berkeley National Laboratory"/>
            <person name="Steindorff A."/>
            <person name="Hensen N."/>
            <person name="Bonometti L."/>
            <person name="Westerberg I."/>
            <person name="Brannstrom I.O."/>
            <person name="Guillou S."/>
            <person name="Cros-Aarteil S."/>
            <person name="Calhoun S."/>
            <person name="Haridas S."/>
            <person name="Kuo A."/>
            <person name="Mondo S."/>
            <person name="Pangilinan J."/>
            <person name="Riley R."/>
            <person name="Labutti K."/>
            <person name="Andreopoulos B."/>
            <person name="Lipzen A."/>
            <person name="Chen C."/>
            <person name="Yanf M."/>
            <person name="Daum C."/>
            <person name="Ng V."/>
            <person name="Clum A."/>
            <person name="Ohm R."/>
            <person name="Martin F."/>
            <person name="Silar P."/>
            <person name="Natvig D."/>
            <person name="Lalanne C."/>
            <person name="Gautier V."/>
            <person name="Ament-Velasquez S.L."/>
            <person name="Kruys A."/>
            <person name="Hutchinson M.I."/>
            <person name="Powell A.J."/>
            <person name="Barry K."/>
            <person name="Miller A.N."/>
            <person name="Grigoriev I.V."/>
            <person name="Debuchy R."/>
            <person name="Gladieux P."/>
            <person name="Thoren M.H."/>
            <person name="Johannesson H."/>
        </authorList>
    </citation>
    <scope>NUCLEOTIDE SEQUENCE</scope>
    <source>
        <strain evidence="3">PSN243</strain>
    </source>
</reference>
<organism evidence="3 4">
    <name type="scientific">Podospora aff. communis PSN243</name>
    <dbReference type="NCBI Taxonomy" id="3040156"/>
    <lineage>
        <taxon>Eukaryota</taxon>
        <taxon>Fungi</taxon>
        <taxon>Dikarya</taxon>
        <taxon>Ascomycota</taxon>
        <taxon>Pezizomycotina</taxon>
        <taxon>Sordariomycetes</taxon>
        <taxon>Sordariomycetidae</taxon>
        <taxon>Sordariales</taxon>
        <taxon>Podosporaceae</taxon>
        <taxon>Podospora</taxon>
    </lineage>
</organism>
<feature type="chain" id="PRO_5043978867" evidence="1">
    <location>
        <begin position="19"/>
        <end position="692"/>
    </location>
</feature>
<dbReference type="Pfam" id="PF01593">
    <property type="entry name" value="Amino_oxidase"/>
    <property type="match status" value="1"/>
</dbReference>
<dbReference type="InterPro" id="IPR050281">
    <property type="entry name" value="Flavin_monoamine_oxidase"/>
</dbReference>